<dbReference type="CDD" id="cd01380">
    <property type="entry name" value="MYSc_Myo5"/>
    <property type="match status" value="1"/>
</dbReference>
<dbReference type="Pfam" id="PF00063">
    <property type="entry name" value="Myosin_head"/>
    <property type="match status" value="1"/>
</dbReference>
<evidence type="ECO:0000256" key="6">
    <source>
        <dbReference type="ARBA" id="ARBA00023123"/>
    </source>
</evidence>
<keyword evidence="2" id="KW-0677">Repeat</keyword>
<dbReference type="SMART" id="SM00015">
    <property type="entry name" value="IQ"/>
    <property type="match status" value="5"/>
</dbReference>
<evidence type="ECO:0000256" key="3">
    <source>
        <dbReference type="ARBA" id="ARBA00022741"/>
    </source>
</evidence>
<dbReference type="SMART" id="SM00242">
    <property type="entry name" value="MYSc"/>
    <property type="match status" value="1"/>
</dbReference>
<sequence>MALLELYTEYNRVWIPDAEHVWKSAEITRDFHSGDNVLQLLLEDGTEYHHPIDPSDPPKLPPLRNPDILVGENDLTALSYLHEPAVLHNLKVRFVESKIIYTYCGIILVAVNPYKQLPIYGDAIIHAYSGQNMGDMDPHIFAVAEEAYKQMARNHKNQSIIVSGESGAGKTVSARYAMRYFAVVSKSGSKTRVEDKVLASNPITEAIGNAKTTRNDNSSRFGKYTEISFDKRYRIIGANMRTYLLEKSRVVFQADNERNYHIFYQMCSCADLPEFKNLRLCDAENFRYTCMGGDITIEGVDDKKDMEETQRTFSLLGKDDFQADVFKVLAAILHLGNVEIRNSGDDKSSLSDPHLAVFCELLGVSVEGLVRWLCHRRIVLVAETVVKPVPKERAVNARDALAKQIYAHLFDCVINRINTALKVPGKQHAFIGVLDIYGFETFDINSFEQFCINYANEKLQQQFNLHVFKLEQEEYMKEDIPWTLIDFYDNQPVIDLIEAKMGILDLLDEECLFPQGTDQSWLQKLYNYLETNALFEKPRLSNEAFVIQHFADKVEYQCRGFLEKNRDALYEELVDIMRDSKFPFLANFFQEEDNTVNSKGVKVRPARPGVKPANKQLRTSVGDKFRSSLSLLMETLNATTPHYVRCIKPNDEKLPFEYDSRRVVQQLRACGVLETIRISAQSYPSRWTYIEFYSRYSILMSPQEADLNDKKQTCKNVLSRLIQDSNQYKFGRTKIFFRAGQVAYLEKLRLDRLRGACITIQKHVRGWSRRRKYLRMREAAIILQQYIRGKRTIRAATLKQGWAAIVIQRHWRGYRMRQIYQLVRLASITIQAFTRGWMARKRYKKMMEEHKVLVLQKYARAWLARRRFQTMRRLVLNVQLSYRVQQLRKKIEEQVRILIIPIVISANGCFNFCLISDAFRHFQEKAEELEEVKRELQARVEDLEEENDHLKRQQLMESEAKIKLRHETSRLTAENMDFEEQLDQKDRLIRKLQNQIKSLETSQKGRGVTPSPAIPKDYLGMLEYKREDEPRLIQNIILDLKPKGVVVNMIPGLPAYILFMCVRHADYLNDEAKLKSLMNAIIGGVKKVIMSYHKDFELLSFWLSNMYQLLNCLKQYSGEEEFMKQNTPRQKKNCLQNFDLSEHRQILSDLAIHIYHQFITIMEKSLTPAIVPGILEHESLQGISSMKPTGFRKRSNSIYEDSEAYTVSSVIQQLSFFHSTMTQHGMEQVLIKQAVKQLFFLVGATTLNNIMLRKDMCSCRKGMQIRCNISYLEEWLKEKELQNSNAIDTLKPLTQAAWLLQVNKSTDDDAKEIAEKCTELNPVQIVKILNSYTPIDDFEKRVSSSFVRKVQSLLQHREGSTQLMLDADYRFQVTFPFCSSSQALELLQVPNSLHLGFLTRI</sequence>
<evidence type="ECO:0000313" key="14">
    <source>
        <dbReference type="Proteomes" id="UP000265040"/>
    </source>
</evidence>
<evidence type="ECO:0000259" key="11">
    <source>
        <dbReference type="PROSITE" id="PS51126"/>
    </source>
</evidence>
<dbReference type="PANTHER" id="PTHR13140:SF313">
    <property type="entry name" value="UNCONVENTIONAL MYOSIN-VC"/>
    <property type="match status" value="1"/>
</dbReference>
<gene>
    <name evidence="13" type="primary">MYO5C</name>
</gene>
<evidence type="ECO:0000256" key="2">
    <source>
        <dbReference type="ARBA" id="ARBA00022737"/>
    </source>
</evidence>
<dbReference type="SUPFAM" id="SSF52540">
    <property type="entry name" value="P-loop containing nucleoside triphosphate hydrolases"/>
    <property type="match status" value="2"/>
</dbReference>
<reference evidence="13" key="1">
    <citation type="submission" date="2021-04" db="EMBL/GenBank/DDBJ databases">
        <authorList>
            <consortium name="Wellcome Sanger Institute Data Sharing"/>
        </authorList>
    </citation>
    <scope>NUCLEOTIDE SEQUENCE [LARGE SCALE GENOMIC DNA]</scope>
</reference>
<dbReference type="InterPro" id="IPR000048">
    <property type="entry name" value="IQ_motif_EF-hand-BS"/>
</dbReference>
<reference evidence="13" key="3">
    <citation type="submission" date="2025-09" db="UniProtKB">
        <authorList>
            <consortium name="Ensembl"/>
        </authorList>
    </citation>
    <scope>IDENTIFICATION</scope>
</reference>
<dbReference type="CDD" id="cd15476">
    <property type="entry name" value="Myo5c_CBD"/>
    <property type="match status" value="1"/>
</dbReference>
<evidence type="ECO:0000256" key="7">
    <source>
        <dbReference type="ARBA" id="ARBA00023175"/>
    </source>
</evidence>
<accession>A0A7N6AZV1</accession>
<keyword evidence="14" id="KW-1185">Reference proteome</keyword>
<dbReference type="CDD" id="cd23767">
    <property type="entry name" value="IQCD"/>
    <property type="match status" value="1"/>
</dbReference>
<evidence type="ECO:0000256" key="9">
    <source>
        <dbReference type="PROSITE-ProRule" id="PRU00782"/>
    </source>
</evidence>
<comment type="similarity">
    <text evidence="1 9">Belongs to the TRAFAC class myosin-kinesin ATPase superfamily. Myosin family.</text>
</comment>
<evidence type="ECO:0008006" key="15">
    <source>
        <dbReference type="Google" id="ProtNLM"/>
    </source>
</evidence>
<dbReference type="Pfam" id="PF01843">
    <property type="entry name" value="DIL"/>
    <property type="match status" value="1"/>
</dbReference>
<evidence type="ECO:0000256" key="10">
    <source>
        <dbReference type="SAM" id="Coils"/>
    </source>
</evidence>
<reference evidence="13" key="2">
    <citation type="submission" date="2025-08" db="UniProtKB">
        <authorList>
            <consortium name="Ensembl"/>
        </authorList>
    </citation>
    <scope>IDENTIFICATION</scope>
</reference>
<proteinExistence type="inferred from homology"/>
<dbReference type="PROSITE" id="PS50096">
    <property type="entry name" value="IQ"/>
    <property type="match status" value="4"/>
</dbReference>
<dbReference type="FunFam" id="3.30.70.1590:FF:000005">
    <property type="entry name" value="unconventional myosin-Vc"/>
    <property type="match status" value="1"/>
</dbReference>
<evidence type="ECO:0000259" key="12">
    <source>
        <dbReference type="PROSITE" id="PS51456"/>
    </source>
</evidence>
<dbReference type="FunFam" id="1.10.10.820:FF:000001">
    <property type="entry name" value="Myosin heavy chain"/>
    <property type="match status" value="1"/>
</dbReference>
<dbReference type="GeneTree" id="ENSGT00940000157971"/>
<dbReference type="InterPro" id="IPR001609">
    <property type="entry name" value="Myosin_head_motor_dom-like"/>
</dbReference>
<dbReference type="Proteomes" id="UP000265040">
    <property type="component" value="Chromosome 6"/>
</dbReference>
<dbReference type="InterPro" id="IPR036961">
    <property type="entry name" value="Kinesin_motor_dom_sf"/>
</dbReference>
<keyword evidence="6 9" id="KW-0518">Myosin</keyword>
<dbReference type="GO" id="GO:0016459">
    <property type="term" value="C:myosin complex"/>
    <property type="evidence" value="ECO:0007669"/>
    <property type="project" value="UniProtKB-KW"/>
</dbReference>
<dbReference type="InterPro" id="IPR002710">
    <property type="entry name" value="Dilute_dom"/>
</dbReference>
<dbReference type="Gene3D" id="1.20.120.720">
    <property type="entry name" value="Myosin VI head, motor domain, U50 subdomain"/>
    <property type="match status" value="1"/>
</dbReference>
<dbReference type="PRINTS" id="PR00193">
    <property type="entry name" value="MYOSINHEAVY"/>
</dbReference>
<dbReference type="GO" id="GO:0051015">
    <property type="term" value="F:actin filament binding"/>
    <property type="evidence" value="ECO:0007669"/>
    <property type="project" value="TreeGrafter"/>
</dbReference>
<dbReference type="PROSITE" id="PS51456">
    <property type="entry name" value="MYOSIN_MOTOR"/>
    <property type="match status" value="1"/>
</dbReference>
<dbReference type="InterPro" id="IPR036103">
    <property type="entry name" value="MYSc_Myo5"/>
</dbReference>
<dbReference type="GO" id="GO:0016020">
    <property type="term" value="C:membrane"/>
    <property type="evidence" value="ECO:0007669"/>
    <property type="project" value="TreeGrafter"/>
</dbReference>
<evidence type="ECO:0000256" key="5">
    <source>
        <dbReference type="ARBA" id="ARBA00023054"/>
    </source>
</evidence>
<feature type="coiled-coil region" evidence="10">
    <location>
        <begin position="915"/>
        <end position="1002"/>
    </location>
</feature>
<keyword evidence="8 9" id="KW-0009">Actin-binding</keyword>
<evidence type="ECO:0000256" key="4">
    <source>
        <dbReference type="ARBA" id="ARBA00022840"/>
    </source>
</evidence>
<dbReference type="SMART" id="SM01132">
    <property type="entry name" value="DIL"/>
    <property type="match status" value="1"/>
</dbReference>
<dbReference type="Gene3D" id="1.20.5.190">
    <property type="match status" value="2"/>
</dbReference>
<keyword evidence="7 9" id="KW-0505">Motor protein</keyword>
<dbReference type="FunFam" id="1.20.58.530:FF:000002">
    <property type="entry name" value="Class V myosin"/>
    <property type="match status" value="1"/>
</dbReference>
<feature type="binding site" evidence="9">
    <location>
        <begin position="164"/>
        <end position="171"/>
    </location>
    <ligand>
        <name>ATP</name>
        <dbReference type="ChEBI" id="CHEBI:30616"/>
    </ligand>
</feature>
<feature type="domain" description="Myosin motor" evidence="12">
    <location>
        <begin position="70"/>
        <end position="750"/>
    </location>
</feature>
<dbReference type="PANTHER" id="PTHR13140">
    <property type="entry name" value="MYOSIN"/>
    <property type="match status" value="1"/>
</dbReference>
<evidence type="ECO:0000313" key="13">
    <source>
        <dbReference type="Ensembl" id="ENSATEP00000054204.1"/>
    </source>
</evidence>
<evidence type="ECO:0000256" key="8">
    <source>
        <dbReference type="ARBA" id="ARBA00023203"/>
    </source>
</evidence>
<feature type="domain" description="Dilute" evidence="11">
    <location>
        <begin position="1079"/>
        <end position="1356"/>
    </location>
</feature>
<dbReference type="GO" id="GO:0000146">
    <property type="term" value="F:microfilament motor activity"/>
    <property type="evidence" value="ECO:0007669"/>
    <property type="project" value="TreeGrafter"/>
</dbReference>
<feature type="region of interest" description="Actin-binding" evidence="9">
    <location>
        <begin position="629"/>
        <end position="651"/>
    </location>
</feature>
<dbReference type="Gene3D" id="3.40.850.10">
    <property type="entry name" value="Kinesin motor domain"/>
    <property type="match status" value="1"/>
</dbReference>
<dbReference type="InterPro" id="IPR037991">
    <property type="entry name" value="Myo5c_CBD"/>
</dbReference>
<dbReference type="Pfam" id="PF00612">
    <property type="entry name" value="IQ"/>
    <property type="match status" value="4"/>
</dbReference>
<evidence type="ECO:0000256" key="1">
    <source>
        <dbReference type="ARBA" id="ARBA00008314"/>
    </source>
</evidence>
<dbReference type="GO" id="GO:0005524">
    <property type="term" value="F:ATP binding"/>
    <property type="evidence" value="ECO:0007669"/>
    <property type="project" value="UniProtKB-UniRule"/>
</dbReference>
<dbReference type="GO" id="GO:0007015">
    <property type="term" value="P:actin filament organization"/>
    <property type="evidence" value="ECO:0007669"/>
    <property type="project" value="TreeGrafter"/>
</dbReference>
<keyword evidence="5 10" id="KW-0175">Coiled coil</keyword>
<dbReference type="PROSITE" id="PS51126">
    <property type="entry name" value="DILUTE"/>
    <property type="match status" value="1"/>
</dbReference>
<organism evidence="13 14">
    <name type="scientific">Anabas testudineus</name>
    <name type="common">Climbing perch</name>
    <name type="synonym">Anthias testudineus</name>
    <dbReference type="NCBI Taxonomy" id="64144"/>
    <lineage>
        <taxon>Eukaryota</taxon>
        <taxon>Metazoa</taxon>
        <taxon>Chordata</taxon>
        <taxon>Craniata</taxon>
        <taxon>Vertebrata</taxon>
        <taxon>Euteleostomi</taxon>
        <taxon>Actinopterygii</taxon>
        <taxon>Neopterygii</taxon>
        <taxon>Teleostei</taxon>
        <taxon>Neoteleostei</taxon>
        <taxon>Acanthomorphata</taxon>
        <taxon>Anabantaria</taxon>
        <taxon>Anabantiformes</taxon>
        <taxon>Anabantoidei</taxon>
        <taxon>Anabantidae</taxon>
        <taxon>Anabas</taxon>
    </lineage>
</organism>
<dbReference type="Gene3D" id="3.30.70.1590">
    <property type="match status" value="1"/>
</dbReference>
<dbReference type="FunFam" id="3.40.850.10:FF:000089">
    <property type="entry name" value="Myosin VC"/>
    <property type="match status" value="1"/>
</dbReference>
<dbReference type="Ensembl" id="ENSATET00000058324.2">
    <property type="protein sequence ID" value="ENSATEP00000054204.1"/>
    <property type="gene ID" value="ENSATEG00000012936.3"/>
</dbReference>
<dbReference type="GO" id="GO:0005737">
    <property type="term" value="C:cytoplasm"/>
    <property type="evidence" value="ECO:0007669"/>
    <property type="project" value="TreeGrafter"/>
</dbReference>
<dbReference type="Gene3D" id="1.10.10.820">
    <property type="match status" value="1"/>
</dbReference>
<dbReference type="Gene3D" id="1.20.58.530">
    <property type="match status" value="1"/>
</dbReference>
<name>A0A7N6AZV1_ANATE</name>
<keyword evidence="3 9" id="KW-0547">Nucleotide-binding</keyword>
<protein>
    <recommendedName>
        <fullName evidence="15">Myosin VC</fullName>
    </recommendedName>
</protein>
<keyword evidence="4 9" id="KW-0067">ATP-binding</keyword>
<dbReference type="InterPro" id="IPR027417">
    <property type="entry name" value="P-loop_NTPase"/>
</dbReference>